<dbReference type="SUPFAM" id="SSF53067">
    <property type="entry name" value="Actin-like ATPase domain"/>
    <property type="match status" value="2"/>
</dbReference>
<dbReference type="PANTHER" id="PTHR11735">
    <property type="entry name" value="TRNA N6-ADENOSINE THREONYLCARBAMOYLTRANSFERASE"/>
    <property type="match status" value="1"/>
</dbReference>
<keyword evidence="10" id="KW-1185">Reference proteome</keyword>
<evidence type="ECO:0000256" key="1">
    <source>
        <dbReference type="ARBA" id="ARBA00022679"/>
    </source>
</evidence>
<dbReference type="Gene3D" id="3.30.420.40">
    <property type="match status" value="2"/>
</dbReference>
<feature type="binding site" evidence="7">
    <location>
        <position position="184"/>
    </location>
    <ligand>
        <name>substrate</name>
    </ligand>
</feature>
<protein>
    <recommendedName>
        <fullName evidence="7">tRNA N6-adenosine threonylcarbamoyltransferase</fullName>
        <ecNumber evidence="7">2.3.1.234</ecNumber>
    </recommendedName>
    <alternativeName>
        <fullName evidence="7">N6-L-threonylcarbamoyladenine synthase</fullName>
        <shortName evidence="7">t(6)A synthase</shortName>
    </alternativeName>
    <alternativeName>
        <fullName evidence="7">t(6)A37 threonylcarbamoyladenosine biosynthesis protein TsaD</fullName>
    </alternativeName>
    <alternativeName>
        <fullName evidence="7">tRNA threonylcarbamoyladenosine biosynthesis protein TsaD</fullName>
    </alternativeName>
</protein>
<proteinExistence type="inferred from homology"/>
<comment type="caution">
    <text evidence="9">The sequence shown here is derived from an EMBL/GenBank/DDBJ whole genome shotgun (WGS) entry which is preliminary data.</text>
</comment>
<evidence type="ECO:0000256" key="5">
    <source>
        <dbReference type="ARBA" id="ARBA00023315"/>
    </source>
</evidence>
<dbReference type="CDD" id="cd24133">
    <property type="entry name" value="ASKHA_NBD_TsaD_bac"/>
    <property type="match status" value="1"/>
</dbReference>
<sequence>MSIKILAIESSCDDTGAAVLVDGKVLSNHIANQKVHEQYGGVIPELASRAHQENIVPVVDIALRTAGVKPEELSAIAFTQSPGLIGSLLVGSCFAKSMAMALNKPLIGVHHMQAHVLANFIDDPKPDFPFLCLTVSGGHTQIVLCESPLSMRVIGETLDDAAGEAFDKSAKLLGLPYPGGPLIDKYAQTGDPGRFKFPEPRIPELNFSFSGLKTAILYFLQENQQQDPAFIQNNLPDICASIQQRIISILLNKVVKATKETGVRDVAIAGGVSANSGLRKALQEYGEQYGWRTFIPKFEYCTDNAGMIAIAAYYKYQAGAFASLDAVPTARAAF</sequence>
<comment type="cofactor">
    <cofactor evidence="7">
        <name>Fe(2+)</name>
        <dbReference type="ChEBI" id="CHEBI:29033"/>
    </cofactor>
    <text evidence="7">Binds 1 Fe(2+) ion per subunit.</text>
</comment>
<dbReference type="PANTHER" id="PTHR11735:SF6">
    <property type="entry name" value="TRNA N6-ADENOSINE THREONYLCARBAMOYLTRANSFERASE, MITOCHONDRIAL"/>
    <property type="match status" value="1"/>
</dbReference>
<feature type="binding site" evidence="7">
    <location>
        <begin position="134"/>
        <end position="138"/>
    </location>
    <ligand>
        <name>substrate</name>
    </ligand>
</feature>
<comment type="function">
    <text evidence="7">Required for the formation of a threonylcarbamoyl group on adenosine at position 37 (t(6)A37) in tRNAs that read codons beginning with adenine. Is involved in the transfer of the threonylcarbamoyl moiety of threonylcarbamoyl-AMP (TC-AMP) to the N6 group of A37, together with TsaE and TsaB. TsaD likely plays a direct catalytic role in this reaction.</text>
</comment>
<feature type="binding site" evidence="7">
    <location>
        <position position="167"/>
    </location>
    <ligand>
        <name>substrate</name>
    </ligand>
</feature>
<evidence type="ECO:0000313" key="10">
    <source>
        <dbReference type="Proteomes" id="UP000659124"/>
    </source>
</evidence>
<dbReference type="HAMAP" id="MF_01445">
    <property type="entry name" value="TsaD"/>
    <property type="match status" value="1"/>
</dbReference>
<dbReference type="InterPro" id="IPR017861">
    <property type="entry name" value="KAE1/TsaD"/>
</dbReference>
<accession>A0ABR7TH52</accession>
<gene>
    <name evidence="7 9" type="primary">tsaD</name>
    <name evidence="9" type="ORF">ICL07_02855</name>
</gene>
<evidence type="ECO:0000313" key="9">
    <source>
        <dbReference type="EMBL" id="MBC9929295.1"/>
    </source>
</evidence>
<keyword evidence="7" id="KW-0963">Cytoplasm</keyword>
<dbReference type="Proteomes" id="UP000659124">
    <property type="component" value="Unassembled WGS sequence"/>
</dbReference>
<evidence type="ECO:0000256" key="6">
    <source>
        <dbReference type="ARBA" id="ARBA00048117"/>
    </source>
</evidence>
<comment type="subcellular location">
    <subcellularLocation>
        <location evidence="7">Cytoplasm</location>
    </subcellularLocation>
</comment>
<evidence type="ECO:0000259" key="8">
    <source>
        <dbReference type="Pfam" id="PF00814"/>
    </source>
</evidence>
<feature type="binding site" evidence="7">
    <location>
        <position position="303"/>
    </location>
    <ligand>
        <name>Fe cation</name>
        <dbReference type="ChEBI" id="CHEBI:24875"/>
    </ligand>
</feature>
<dbReference type="InterPro" id="IPR043129">
    <property type="entry name" value="ATPase_NBD"/>
</dbReference>
<dbReference type="InterPro" id="IPR000905">
    <property type="entry name" value="Gcp-like_dom"/>
</dbReference>
<comment type="catalytic activity">
    <reaction evidence="6 7">
        <text>L-threonylcarbamoyladenylate + adenosine(37) in tRNA = N(6)-L-threonylcarbamoyladenosine(37) in tRNA + AMP + H(+)</text>
        <dbReference type="Rhea" id="RHEA:37059"/>
        <dbReference type="Rhea" id="RHEA-COMP:10162"/>
        <dbReference type="Rhea" id="RHEA-COMP:10163"/>
        <dbReference type="ChEBI" id="CHEBI:15378"/>
        <dbReference type="ChEBI" id="CHEBI:73682"/>
        <dbReference type="ChEBI" id="CHEBI:74411"/>
        <dbReference type="ChEBI" id="CHEBI:74418"/>
        <dbReference type="ChEBI" id="CHEBI:456215"/>
        <dbReference type="EC" id="2.3.1.234"/>
    </reaction>
</comment>
<dbReference type="NCBIfam" id="TIGR03723">
    <property type="entry name" value="T6A_TsaD_YgjD"/>
    <property type="match status" value="1"/>
</dbReference>
<comment type="similarity">
    <text evidence="7">Belongs to the KAE1 / TsaD family.</text>
</comment>
<keyword evidence="4 7" id="KW-0408">Iron</keyword>
<dbReference type="InterPro" id="IPR017860">
    <property type="entry name" value="Peptidase_M22_CS"/>
</dbReference>
<keyword evidence="2 7" id="KW-0819">tRNA processing</keyword>
<dbReference type="PROSITE" id="PS01016">
    <property type="entry name" value="GLYCOPROTEASE"/>
    <property type="match status" value="1"/>
</dbReference>
<dbReference type="GO" id="GO:0061711">
    <property type="term" value="F:tRNA N(6)-L-threonylcarbamoyladenine synthase activity"/>
    <property type="evidence" value="ECO:0007669"/>
    <property type="project" value="UniProtKB-EC"/>
</dbReference>
<keyword evidence="3 7" id="KW-0479">Metal-binding</keyword>
<name>A0ABR7TH52_9BACT</name>
<dbReference type="RefSeq" id="WP_188086433.1">
    <property type="nucleotide sequence ID" value="NZ_JACVFC010000001.1"/>
</dbReference>
<dbReference type="InterPro" id="IPR022450">
    <property type="entry name" value="TsaD"/>
</dbReference>
<evidence type="ECO:0000256" key="3">
    <source>
        <dbReference type="ARBA" id="ARBA00022723"/>
    </source>
</evidence>
<organism evidence="9 10">
    <name type="scientific">Chitinophaga qingshengii</name>
    <dbReference type="NCBI Taxonomy" id="1569794"/>
    <lineage>
        <taxon>Bacteria</taxon>
        <taxon>Pseudomonadati</taxon>
        <taxon>Bacteroidota</taxon>
        <taxon>Chitinophagia</taxon>
        <taxon>Chitinophagales</taxon>
        <taxon>Chitinophagaceae</taxon>
        <taxon>Chitinophaga</taxon>
    </lineage>
</organism>
<evidence type="ECO:0000256" key="2">
    <source>
        <dbReference type="ARBA" id="ARBA00022694"/>
    </source>
</evidence>
<dbReference type="NCBIfam" id="TIGR00329">
    <property type="entry name" value="gcp_kae1"/>
    <property type="match status" value="1"/>
</dbReference>
<feature type="domain" description="Gcp-like" evidence="8">
    <location>
        <begin position="24"/>
        <end position="309"/>
    </location>
</feature>
<feature type="binding site" evidence="7">
    <location>
        <position position="115"/>
    </location>
    <ligand>
        <name>Fe cation</name>
        <dbReference type="ChEBI" id="CHEBI:24875"/>
    </ligand>
</feature>
<feature type="binding site" evidence="7">
    <location>
        <position position="275"/>
    </location>
    <ligand>
        <name>substrate</name>
    </ligand>
</feature>
<evidence type="ECO:0000256" key="7">
    <source>
        <dbReference type="HAMAP-Rule" id="MF_01445"/>
    </source>
</evidence>
<feature type="binding site" evidence="7">
    <location>
        <position position="180"/>
    </location>
    <ligand>
        <name>substrate</name>
    </ligand>
</feature>
<reference evidence="9 10" key="1">
    <citation type="submission" date="2020-09" db="EMBL/GenBank/DDBJ databases">
        <title>Genome sequences of type strains of Chitinophaga qingshengii and Chitinophaga varians.</title>
        <authorList>
            <person name="Kittiwongwattana C."/>
        </authorList>
    </citation>
    <scope>NUCLEOTIDE SEQUENCE [LARGE SCALE GENOMIC DNA]</scope>
    <source>
        <strain evidence="9 10">JCM 30026</strain>
    </source>
</reference>
<evidence type="ECO:0000256" key="4">
    <source>
        <dbReference type="ARBA" id="ARBA00023004"/>
    </source>
</evidence>
<dbReference type="EMBL" id="JACVFC010000001">
    <property type="protein sequence ID" value="MBC9929295.1"/>
    <property type="molecule type" value="Genomic_DNA"/>
</dbReference>
<dbReference type="EC" id="2.3.1.234" evidence="7"/>
<feature type="binding site" evidence="7">
    <location>
        <position position="111"/>
    </location>
    <ligand>
        <name>Fe cation</name>
        <dbReference type="ChEBI" id="CHEBI:24875"/>
    </ligand>
</feature>
<dbReference type="Pfam" id="PF00814">
    <property type="entry name" value="TsaD"/>
    <property type="match status" value="1"/>
</dbReference>
<keyword evidence="5 7" id="KW-0012">Acyltransferase</keyword>
<keyword evidence="1 7" id="KW-0808">Transferase</keyword>
<dbReference type="PRINTS" id="PR00789">
    <property type="entry name" value="OSIALOPTASE"/>
</dbReference>